<feature type="domain" description="HMA" evidence="8">
    <location>
        <begin position="347"/>
        <end position="414"/>
    </location>
</feature>
<feature type="transmembrane region" description="Helical" evidence="6">
    <location>
        <begin position="796"/>
        <end position="821"/>
    </location>
</feature>
<dbReference type="InterPro" id="IPR036163">
    <property type="entry name" value="HMA_dom_sf"/>
</dbReference>
<keyword evidence="2 6" id="KW-0812">Transmembrane</keyword>
<dbReference type="Pfam" id="PF00122">
    <property type="entry name" value="E1-E2_ATPase"/>
    <property type="match status" value="1"/>
</dbReference>
<proteinExistence type="inferred from homology"/>
<feature type="region of interest" description="Disordered" evidence="7">
    <location>
        <begin position="1"/>
        <end position="23"/>
    </location>
</feature>
<evidence type="ECO:0000256" key="7">
    <source>
        <dbReference type="SAM" id="MobiDB-lite"/>
    </source>
</evidence>
<dbReference type="SUPFAM" id="SSF81665">
    <property type="entry name" value="Calcium ATPase, transmembrane domain M"/>
    <property type="match status" value="1"/>
</dbReference>
<dbReference type="PANTHER" id="PTHR46594">
    <property type="entry name" value="P-TYPE CATION-TRANSPORTING ATPASE"/>
    <property type="match status" value="1"/>
</dbReference>
<evidence type="ECO:0000313" key="9">
    <source>
        <dbReference type="EMBL" id="KAF7351979.1"/>
    </source>
</evidence>
<feature type="transmembrane region" description="Helical" evidence="6">
    <location>
        <begin position="1130"/>
        <end position="1149"/>
    </location>
</feature>
<accession>A0A8H6Y4Y4</accession>
<feature type="transmembrane region" description="Helical" evidence="6">
    <location>
        <begin position="505"/>
        <end position="525"/>
    </location>
</feature>
<keyword evidence="6" id="KW-0067">ATP-binding</keyword>
<name>A0A8H6Y4Y4_9AGAR</name>
<dbReference type="GO" id="GO:0046872">
    <property type="term" value="F:metal ion binding"/>
    <property type="evidence" value="ECO:0007669"/>
    <property type="project" value="UniProtKB-KW"/>
</dbReference>
<sequence length="1158" mass="123374">MTAPSSFRSDARTQEAGNKVTRKGCCSSVVEGGSARDVGDHKKVDVDACEDCQKTKNDTKMDFKQGAREKGCFGAADICVGDDETSCEDHCCKKDEHDTEKDSVDACETGCCAAVEIRPQVNKASCEDDCCQEGKNDCCQKDKHVTKTDSADSGYLNRVCPTGTQRKNASTVCEKGCCGRLQDDHALGEDDCCGKDEDEDDDVDACGKGCCSSPLEMGEATQGTNENAGEGNENEDDDDSLCPCCIEILVQHSNVMGRTLIEAKSADPTLFPKNSAHRLSAAIRKCCRIFEAFCAQKPCCFSLALPPKKGRAAPVSVLSKCKQLAQPIPAEHASDNLTHSYPDVTGEPLKLEITGMDCADCCIKVSRVLSRLPSIKRVHLSYIEAVASFLYDPEVITPEAIVRYVARATGFTIKAIGEEAALPSTYLTLPITFSHPPPADILAQLSPRHRKELRGFTEISFPIRGDGARQPRQVLADLAEYGPALVPSDALGKMDDRVSKDLRRIALRTLCSILLAIPVLILAWAPLPGSSFAHGLASVILTTLIQFVTFPILSSSVRFIVFMHAVDMSVLVSVSSLSAWIFSLVSFAFEVAGKPFADPFFETVALLVALVHIGRLIQAATRRVTSSAIRELQQLQPTDVILVEQVGKSTVEIGLDARLLYYGDIVRLGPASRIPTDGMVVAGSSAVDESFVTGESLPSAKQVGSSVTAGTLNLDGALDIQVTQLIHENYLVRIASLVHQAQATRSRFQDLADRFSAVVLPVSAACSAIAFVVWFLVNRYGRHLSSTPSAVSGLTYALAILIVSCPCAIGVAVPLIVAAALRAGRREGVLFRSSEALQKAHKVDVVVFDKTGTLSHGLFSLERKEFLAPGVDKIIHPLISTNQHPVSKAVLAHLAADVNHPPDSSAQSLGIISFPGMGVKSILAGYPLLGGNPKFTGAAQHPFVQELTARGLTLFTVTLAGELVAAFGLADMPRADAPALLEALAVRGKRVFVLSGDNAGAVARFAAMLPIEPGDTRAACTPAGKAEFIKALQARGQRVCFVGDGTNDAPALAQADMALCITTGADVAVAAAGALVAGESMKRGVLAALDVAKDAQQHMVVALGWCILYNAATLLFAGGVFLRVRIEPQWAGLGELVSLVPVLIVGLALDLRWRWRRQ</sequence>
<dbReference type="NCBIfam" id="TIGR01525">
    <property type="entry name" value="ATPase-IB_hvy"/>
    <property type="match status" value="1"/>
</dbReference>
<dbReference type="InterPro" id="IPR008250">
    <property type="entry name" value="ATPase_P-typ_transduc_dom_A_sf"/>
</dbReference>
<dbReference type="Pfam" id="PF00702">
    <property type="entry name" value="Hydrolase"/>
    <property type="match status" value="1"/>
</dbReference>
<feature type="transmembrane region" description="Helical" evidence="6">
    <location>
        <begin position="565"/>
        <end position="588"/>
    </location>
</feature>
<evidence type="ECO:0000256" key="2">
    <source>
        <dbReference type="ARBA" id="ARBA00022692"/>
    </source>
</evidence>
<feature type="transmembrane region" description="Helical" evidence="6">
    <location>
        <begin position="1100"/>
        <end position="1124"/>
    </location>
</feature>
<dbReference type="Proteomes" id="UP000620124">
    <property type="component" value="Unassembled WGS sequence"/>
</dbReference>
<dbReference type="CDD" id="cd00371">
    <property type="entry name" value="HMA"/>
    <property type="match status" value="1"/>
</dbReference>
<evidence type="ECO:0000256" key="1">
    <source>
        <dbReference type="ARBA" id="ARBA00004370"/>
    </source>
</evidence>
<dbReference type="Gene3D" id="2.70.150.10">
    <property type="entry name" value="Calcium-transporting ATPase, cytoplasmic transduction domain A"/>
    <property type="match status" value="1"/>
</dbReference>
<comment type="subcellular location">
    <subcellularLocation>
        <location evidence="1 6">Membrane</location>
    </subcellularLocation>
</comment>
<evidence type="ECO:0000256" key="4">
    <source>
        <dbReference type="ARBA" id="ARBA00022989"/>
    </source>
</evidence>
<dbReference type="OrthoDB" id="432719at2759"/>
<dbReference type="Pfam" id="PF00403">
    <property type="entry name" value="HMA"/>
    <property type="match status" value="1"/>
</dbReference>
<dbReference type="InterPro" id="IPR023214">
    <property type="entry name" value="HAD_sf"/>
</dbReference>
<comment type="caution">
    <text evidence="9">The sequence shown here is derived from an EMBL/GenBank/DDBJ whole genome shotgun (WGS) entry which is preliminary data.</text>
</comment>
<dbReference type="SUPFAM" id="SSF55008">
    <property type="entry name" value="HMA, heavy metal-associated domain"/>
    <property type="match status" value="1"/>
</dbReference>
<keyword evidence="3 6" id="KW-0479">Metal-binding</keyword>
<dbReference type="PROSITE" id="PS50846">
    <property type="entry name" value="HMA_2"/>
    <property type="match status" value="1"/>
</dbReference>
<dbReference type="NCBIfam" id="TIGR01494">
    <property type="entry name" value="ATPase_P-type"/>
    <property type="match status" value="1"/>
</dbReference>
<keyword evidence="6" id="KW-0547">Nucleotide-binding</keyword>
<organism evidence="9 10">
    <name type="scientific">Mycena venus</name>
    <dbReference type="NCBI Taxonomy" id="2733690"/>
    <lineage>
        <taxon>Eukaryota</taxon>
        <taxon>Fungi</taxon>
        <taxon>Dikarya</taxon>
        <taxon>Basidiomycota</taxon>
        <taxon>Agaricomycotina</taxon>
        <taxon>Agaricomycetes</taxon>
        <taxon>Agaricomycetidae</taxon>
        <taxon>Agaricales</taxon>
        <taxon>Marasmiineae</taxon>
        <taxon>Mycenaceae</taxon>
        <taxon>Mycena</taxon>
    </lineage>
</organism>
<dbReference type="InterPro" id="IPR001757">
    <property type="entry name" value="P_typ_ATPase"/>
</dbReference>
<feature type="transmembrane region" description="Helical" evidence="6">
    <location>
        <begin position="600"/>
        <end position="617"/>
    </location>
</feature>
<dbReference type="PANTHER" id="PTHR46594:SF4">
    <property type="entry name" value="P-TYPE CATION-TRANSPORTING ATPASE"/>
    <property type="match status" value="1"/>
</dbReference>
<dbReference type="FunFam" id="2.70.150.10:FF:000002">
    <property type="entry name" value="Copper-transporting ATPase 1, putative"/>
    <property type="match status" value="1"/>
</dbReference>
<dbReference type="GO" id="GO:0016887">
    <property type="term" value="F:ATP hydrolysis activity"/>
    <property type="evidence" value="ECO:0007669"/>
    <property type="project" value="InterPro"/>
</dbReference>
<evidence type="ECO:0000259" key="8">
    <source>
        <dbReference type="PROSITE" id="PS50846"/>
    </source>
</evidence>
<feature type="transmembrane region" description="Helical" evidence="6">
    <location>
        <begin position="755"/>
        <end position="776"/>
    </location>
</feature>
<dbReference type="InterPro" id="IPR023299">
    <property type="entry name" value="ATPase_P-typ_cyto_dom_N"/>
</dbReference>
<feature type="transmembrane region" description="Helical" evidence="6">
    <location>
        <begin position="531"/>
        <end position="553"/>
    </location>
</feature>
<dbReference type="InterPro" id="IPR023298">
    <property type="entry name" value="ATPase_P-typ_TM_dom_sf"/>
</dbReference>
<dbReference type="Gene3D" id="3.40.1110.10">
    <property type="entry name" value="Calcium-transporting ATPase, cytoplasmic domain N"/>
    <property type="match status" value="1"/>
</dbReference>
<dbReference type="GO" id="GO:0019829">
    <property type="term" value="F:ATPase-coupled monoatomic cation transmembrane transporter activity"/>
    <property type="evidence" value="ECO:0007669"/>
    <property type="project" value="InterPro"/>
</dbReference>
<dbReference type="EMBL" id="JACAZI010000009">
    <property type="protein sequence ID" value="KAF7351979.1"/>
    <property type="molecule type" value="Genomic_DNA"/>
</dbReference>
<dbReference type="Gene3D" id="3.30.70.100">
    <property type="match status" value="1"/>
</dbReference>
<dbReference type="InterPro" id="IPR006121">
    <property type="entry name" value="HMA_dom"/>
</dbReference>
<reference evidence="9" key="1">
    <citation type="submission" date="2020-05" db="EMBL/GenBank/DDBJ databases">
        <title>Mycena genomes resolve the evolution of fungal bioluminescence.</title>
        <authorList>
            <person name="Tsai I.J."/>
        </authorList>
    </citation>
    <scope>NUCLEOTIDE SEQUENCE</scope>
    <source>
        <strain evidence="9">CCC161011</strain>
    </source>
</reference>
<dbReference type="InterPro" id="IPR059000">
    <property type="entry name" value="ATPase_P-type_domA"/>
</dbReference>
<dbReference type="Gene3D" id="3.40.50.1000">
    <property type="entry name" value="HAD superfamily/HAD-like"/>
    <property type="match status" value="1"/>
</dbReference>
<gene>
    <name evidence="9" type="ORF">MVEN_01160100</name>
</gene>
<dbReference type="PRINTS" id="PR00119">
    <property type="entry name" value="CATATPASE"/>
</dbReference>
<dbReference type="InterPro" id="IPR027256">
    <property type="entry name" value="P-typ_ATPase_IB"/>
</dbReference>
<dbReference type="GO" id="GO:0005524">
    <property type="term" value="F:ATP binding"/>
    <property type="evidence" value="ECO:0007669"/>
    <property type="project" value="UniProtKB-UniRule"/>
</dbReference>
<dbReference type="SUPFAM" id="SSF81653">
    <property type="entry name" value="Calcium ATPase, transduction domain A"/>
    <property type="match status" value="1"/>
</dbReference>
<comment type="similarity">
    <text evidence="6">Belongs to the cation transport ATPase (P-type) (TC 3.A.3) family. Type IB subfamily.</text>
</comment>
<keyword evidence="5 6" id="KW-0472">Membrane</keyword>
<keyword evidence="4 6" id="KW-1133">Transmembrane helix</keyword>
<dbReference type="GO" id="GO:0016020">
    <property type="term" value="C:membrane"/>
    <property type="evidence" value="ECO:0007669"/>
    <property type="project" value="UniProtKB-SubCell"/>
</dbReference>
<dbReference type="InterPro" id="IPR036412">
    <property type="entry name" value="HAD-like_sf"/>
</dbReference>
<keyword evidence="10" id="KW-1185">Reference proteome</keyword>
<dbReference type="AlphaFoldDB" id="A0A8H6Y4Y4"/>
<evidence type="ECO:0000256" key="6">
    <source>
        <dbReference type="RuleBase" id="RU362081"/>
    </source>
</evidence>
<evidence type="ECO:0000256" key="3">
    <source>
        <dbReference type="ARBA" id="ARBA00022723"/>
    </source>
</evidence>
<dbReference type="SUPFAM" id="SSF56784">
    <property type="entry name" value="HAD-like"/>
    <property type="match status" value="1"/>
</dbReference>
<evidence type="ECO:0000256" key="5">
    <source>
        <dbReference type="ARBA" id="ARBA00023136"/>
    </source>
</evidence>
<protein>
    <submittedName>
        <fullName evidence="9">Heavy metal translocatin</fullName>
    </submittedName>
</protein>
<evidence type="ECO:0000313" key="10">
    <source>
        <dbReference type="Proteomes" id="UP000620124"/>
    </source>
</evidence>